<evidence type="ECO:0000256" key="10">
    <source>
        <dbReference type="ARBA" id="ARBA00029983"/>
    </source>
</evidence>
<evidence type="ECO:0000256" key="4">
    <source>
        <dbReference type="ARBA" id="ARBA00022816"/>
    </source>
</evidence>
<comment type="subcellular location">
    <subcellularLocation>
        <location evidence="1">Nucleus</location>
        <location evidence="1">Nuclear pore complex</location>
    </subcellularLocation>
</comment>
<evidence type="ECO:0000256" key="1">
    <source>
        <dbReference type="ARBA" id="ARBA00004567"/>
    </source>
</evidence>
<dbReference type="PANTHER" id="PTHR12960:SF0">
    <property type="entry name" value="MRNA EXPORT FACTOR GLE1"/>
    <property type="match status" value="1"/>
</dbReference>
<dbReference type="Proteomes" id="UP000247409">
    <property type="component" value="Unassembled WGS sequence"/>
</dbReference>
<keyword evidence="13" id="KW-1185">Reference proteome</keyword>
<dbReference type="GO" id="GO:0005543">
    <property type="term" value="F:phospholipid binding"/>
    <property type="evidence" value="ECO:0007669"/>
    <property type="project" value="TreeGrafter"/>
</dbReference>
<dbReference type="OrthoDB" id="420884at2759"/>
<reference evidence="12 13" key="1">
    <citation type="journal article" date="2018" name="Mol. Biol. Evol.">
        <title>Analysis of the draft genome of the red seaweed Gracilariopsis chorda provides insights into genome size evolution in Rhodophyta.</title>
        <authorList>
            <person name="Lee J."/>
            <person name="Yang E.C."/>
            <person name="Graf L."/>
            <person name="Yang J.H."/>
            <person name="Qiu H."/>
            <person name="Zel Zion U."/>
            <person name="Chan C.X."/>
            <person name="Stephens T.G."/>
            <person name="Weber A.P.M."/>
            <person name="Boo G.H."/>
            <person name="Boo S.M."/>
            <person name="Kim K.M."/>
            <person name="Shin Y."/>
            <person name="Jung M."/>
            <person name="Lee S.J."/>
            <person name="Yim H.S."/>
            <person name="Lee J.H."/>
            <person name="Bhattacharya D."/>
            <person name="Yoon H.S."/>
        </authorList>
    </citation>
    <scope>NUCLEOTIDE SEQUENCE [LARGE SCALE GENOMIC DNA]</scope>
    <source>
        <strain evidence="12 13">SKKU-2015</strain>
        <tissue evidence="12">Whole body</tissue>
    </source>
</reference>
<protein>
    <recommendedName>
        <fullName evidence="9">mRNA export factor GLE1</fullName>
    </recommendedName>
    <alternativeName>
        <fullName evidence="10">Nucleoporin GLE1</fullName>
    </alternativeName>
</protein>
<dbReference type="GO" id="GO:0031369">
    <property type="term" value="F:translation initiation factor binding"/>
    <property type="evidence" value="ECO:0007669"/>
    <property type="project" value="TreeGrafter"/>
</dbReference>
<dbReference type="STRING" id="448386.A0A2V3IKJ7"/>
<name>A0A2V3IKJ7_9FLOR</name>
<dbReference type="GO" id="GO:0000822">
    <property type="term" value="F:inositol hexakisphosphate binding"/>
    <property type="evidence" value="ECO:0007669"/>
    <property type="project" value="TreeGrafter"/>
</dbReference>
<keyword evidence="4" id="KW-0509">mRNA transport</keyword>
<dbReference type="AlphaFoldDB" id="A0A2V3IKJ7"/>
<dbReference type="GO" id="GO:0005737">
    <property type="term" value="C:cytoplasm"/>
    <property type="evidence" value="ECO:0007669"/>
    <property type="project" value="TreeGrafter"/>
</dbReference>
<dbReference type="EMBL" id="NBIV01000158">
    <property type="protein sequence ID" value="PXF42568.1"/>
    <property type="molecule type" value="Genomic_DNA"/>
</dbReference>
<evidence type="ECO:0000256" key="8">
    <source>
        <dbReference type="ARBA" id="ARBA00023242"/>
    </source>
</evidence>
<comment type="similarity">
    <text evidence="2">Belongs to the GLE1 family.</text>
</comment>
<sequence>MTKPAVLNPVKPPASFSSKPRLKQNPRQQALHLWVQHGIRMSKRSARLISKWNSYHIAARNEHKKLAASFSISPAAYDNTLKNKSLPSSRLTVNRNEGERRTLRNLRRLKIELIAKDEEEQRRRREKEETRSKELELFAKKQAERSIAVAAPIRAPANIQAAGLETAQLQQNRTDKQSPLVEDKATSVMPSISAQRTSDTGDKSYTDSLERKTEAPQQPPKNKEEEYLLKQAEDGLKVWKEISTEAEEFRNNPAMKKGRLILKKRVNLAVNQIAASVKQVWKKVVDLTRIVSETKASQGILGESFVMKMIAQRLIAESDGSAALCKTTAFAVASVIVGLTASVDNYNKFRYVFLGAFYDHCMYTIPRYAKRRKGESAAEYKERIGYKEDEDSESYLERMCGCMNLFGAVVQTEGVYTANNSSGARNPFPLSWGWCVLARLCNKEQRSITPSIVYALLEVAGYRLSKEYGMQFKKLMLSVHEAVVKRAVKSAPKGPTTRLQILIEEFQQAGFVIRTPPEGRILPRSDAENM</sequence>
<evidence type="ECO:0000256" key="2">
    <source>
        <dbReference type="ARBA" id="ARBA00011056"/>
    </source>
</evidence>
<dbReference type="GO" id="GO:0015031">
    <property type="term" value="P:protein transport"/>
    <property type="evidence" value="ECO:0007669"/>
    <property type="project" value="UniProtKB-KW"/>
</dbReference>
<evidence type="ECO:0000313" key="13">
    <source>
        <dbReference type="Proteomes" id="UP000247409"/>
    </source>
</evidence>
<evidence type="ECO:0000256" key="3">
    <source>
        <dbReference type="ARBA" id="ARBA00022448"/>
    </source>
</evidence>
<feature type="compositionally biased region" description="Polar residues" evidence="11">
    <location>
        <begin position="188"/>
        <end position="198"/>
    </location>
</feature>
<keyword evidence="6" id="KW-0811">Translocation</keyword>
<feature type="region of interest" description="Disordered" evidence="11">
    <location>
        <begin position="168"/>
        <end position="224"/>
    </location>
</feature>
<accession>A0A2V3IKJ7</accession>
<feature type="compositionally biased region" description="Basic and acidic residues" evidence="11">
    <location>
        <begin position="173"/>
        <end position="185"/>
    </location>
</feature>
<feature type="region of interest" description="Disordered" evidence="11">
    <location>
        <begin position="1"/>
        <end position="24"/>
    </location>
</feature>
<feature type="compositionally biased region" description="Basic and acidic residues" evidence="11">
    <location>
        <begin position="199"/>
        <end position="214"/>
    </location>
</feature>
<organism evidence="12 13">
    <name type="scientific">Gracilariopsis chorda</name>
    <dbReference type="NCBI Taxonomy" id="448386"/>
    <lineage>
        <taxon>Eukaryota</taxon>
        <taxon>Rhodophyta</taxon>
        <taxon>Florideophyceae</taxon>
        <taxon>Rhodymeniophycidae</taxon>
        <taxon>Gracilariales</taxon>
        <taxon>Gracilariaceae</taxon>
        <taxon>Gracilariopsis</taxon>
    </lineage>
</organism>
<dbReference type="PANTHER" id="PTHR12960">
    <property type="entry name" value="GLE-1-RELATED"/>
    <property type="match status" value="1"/>
</dbReference>
<evidence type="ECO:0000256" key="6">
    <source>
        <dbReference type="ARBA" id="ARBA00023010"/>
    </source>
</evidence>
<dbReference type="Pfam" id="PF07817">
    <property type="entry name" value="GLE1"/>
    <property type="match status" value="1"/>
</dbReference>
<proteinExistence type="inferred from homology"/>
<gene>
    <name evidence="12" type="ORF">BWQ96_07730</name>
</gene>
<keyword evidence="5" id="KW-0653">Protein transport</keyword>
<keyword evidence="3" id="KW-0813">Transport</keyword>
<dbReference type="GO" id="GO:0016973">
    <property type="term" value="P:poly(A)+ mRNA export from nucleus"/>
    <property type="evidence" value="ECO:0007669"/>
    <property type="project" value="InterPro"/>
</dbReference>
<evidence type="ECO:0000256" key="9">
    <source>
        <dbReference type="ARBA" id="ARBA00026227"/>
    </source>
</evidence>
<keyword evidence="7" id="KW-0906">Nuclear pore complex</keyword>
<dbReference type="InterPro" id="IPR012476">
    <property type="entry name" value="GLE1"/>
</dbReference>
<evidence type="ECO:0000256" key="5">
    <source>
        <dbReference type="ARBA" id="ARBA00022927"/>
    </source>
</evidence>
<keyword evidence="8" id="KW-0539">Nucleus</keyword>
<dbReference type="InterPro" id="IPR038506">
    <property type="entry name" value="GLE1-like_sf"/>
</dbReference>
<dbReference type="GO" id="GO:0044614">
    <property type="term" value="C:nuclear pore cytoplasmic filaments"/>
    <property type="evidence" value="ECO:0007669"/>
    <property type="project" value="TreeGrafter"/>
</dbReference>
<evidence type="ECO:0000256" key="11">
    <source>
        <dbReference type="SAM" id="MobiDB-lite"/>
    </source>
</evidence>
<evidence type="ECO:0000313" key="12">
    <source>
        <dbReference type="EMBL" id="PXF42568.1"/>
    </source>
</evidence>
<dbReference type="Gene3D" id="1.25.40.510">
    <property type="entry name" value="GLE1-like"/>
    <property type="match status" value="1"/>
</dbReference>
<evidence type="ECO:0000256" key="7">
    <source>
        <dbReference type="ARBA" id="ARBA00023132"/>
    </source>
</evidence>
<comment type="caution">
    <text evidence="12">The sequence shown here is derived from an EMBL/GenBank/DDBJ whole genome shotgun (WGS) entry which is preliminary data.</text>
</comment>